<proteinExistence type="predicted"/>
<evidence type="ECO:0000313" key="1">
    <source>
        <dbReference type="EMBL" id="VDN32891.1"/>
    </source>
</evidence>
<evidence type="ECO:0000313" key="3">
    <source>
        <dbReference type="WBParaSite" id="GPUH_0001901401-mRNA-1"/>
    </source>
</evidence>
<name>A0A183EDE8_9BILA</name>
<accession>A0A183EDE8</accession>
<dbReference type="Proteomes" id="UP000271098">
    <property type="component" value="Unassembled WGS sequence"/>
</dbReference>
<organism evidence="3">
    <name type="scientific">Gongylonema pulchrum</name>
    <dbReference type="NCBI Taxonomy" id="637853"/>
    <lineage>
        <taxon>Eukaryota</taxon>
        <taxon>Metazoa</taxon>
        <taxon>Ecdysozoa</taxon>
        <taxon>Nematoda</taxon>
        <taxon>Chromadorea</taxon>
        <taxon>Rhabditida</taxon>
        <taxon>Spirurina</taxon>
        <taxon>Spiruromorpha</taxon>
        <taxon>Spiruroidea</taxon>
        <taxon>Gongylonematidae</taxon>
        <taxon>Gongylonema</taxon>
    </lineage>
</organism>
<reference evidence="1 2" key="2">
    <citation type="submission" date="2018-11" db="EMBL/GenBank/DDBJ databases">
        <authorList>
            <consortium name="Pathogen Informatics"/>
        </authorList>
    </citation>
    <scope>NUCLEOTIDE SEQUENCE [LARGE SCALE GENOMIC DNA]</scope>
</reference>
<dbReference type="EMBL" id="UYRT01087715">
    <property type="protein sequence ID" value="VDN32891.1"/>
    <property type="molecule type" value="Genomic_DNA"/>
</dbReference>
<reference evidence="3" key="1">
    <citation type="submission" date="2016-06" db="UniProtKB">
        <authorList>
            <consortium name="WormBaseParasite"/>
        </authorList>
    </citation>
    <scope>IDENTIFICATION</scope>
</reference>
<gene>
    <name evidence="1" type="ORF">GPUH_LOCUS18988</name>
</gene>
<sequence length="117" mass="12608">MSSEATGAAAGAAATALGTAAVGNDAEKLQWIVTNQVDGVQMREMFWDLSKDVDVDALACNEAIKLLRTMTEEEKSQCCKSALSLLANKDDPRYMHYERILSSIFMAACNEGVLSLS</sequence>
<keyword evidence="2" id="KW-1185">Reference proteome</keyword>
<dbReference type="WBParaSite" id="GPUH_0001901401-mRNA-1">
    <property type="protein sequence ID" value="GPUH_0001901401-mRNA-1"/>
    <property type="gene ID" value="GPUH_0001901401"/>
</dbReference>
<protein>
    <submittedName>
        <fullName evidence="3">Adaptin_N domain-containing protein</fullName>
    </submittedName>
</protein>
<dbReference type="OrthoDB" id="10413445at2759"/>
<evidence type="ECO:0000313" key="2">
    <source>
        <dbReference type="Proteomes" id="UP000271098"/>
    </source>
</evidence>
<dbReference type="AlphaFoldDB" id="A0A183EDE8"/>